<dbReference type="GO" id="GO:0016887">
    <property type="term" value="F:ATP hydrolysis activity"/>
    <property type="evidence" value="ECO:0007669"/>
    <property type="project" value="InterPro"/>
</dbReference>
<dbReference type="InterPro" id="IPR027417">
    <property type="entry name" value="P-loop_NTPase"/>
</dbReference>
<gene>
    <name evidence="2" type="ORF">IM532_11155</name>
</gene>
<dbReference type="SUPFAM" id="SSF52540">
    <property type="entry name" value="P-loop containing nucleoside triphosphate hydrolases"/>
    <property type="match status" value="1"/>
</dbReference>
<dbReference type="RefSeq" id="WP_194183531.1">
    <property type="nucleotide sequence ID" value="NZ_JADGIK010000007.1"/>
</dbReference>
<dbReference type="PANTHER" id="PTHR43581">
    <property type="entry name" value="ATP/GTP PHOSPHATASE"/>
    <property type="match status" value="1"/>
</dbReference>
<keyword evidence="3" id="KW-1185">Reference proteome</keyword>
<dbReference type="InterPro" id="IPR051396">
    <property type="entry name" value="Bact_Antivir_Def_Nuclease"/>
</dbReference>
<dbReference type="InterPro" id="IPR003959">
    <property type="entry name" value="ATPase_AAA_core"/>
</dbReference>
<accession>A0A8J7KE20</accession>
<dbReference type="Proteomes" id="UP000608754">
    <property type="component" value="Unassembled WGS sequence"/>
</dbReference>
<dbReference type="EMBL" id="JADGIK010000007">
    <property type="protein sequence ID" value="MBF0597991.1"/>
    <property type="molecule type" value="Genomic_DNA"/>
</dbReference>
<proteinExistence type="predicted"/>
<dbReference type="Gene3D" id="3.40.50.300">
    <property type="entry name" value="P-loop containing nucleotide triphosphate hydrolases"/>
    <property type="match status" value="2"/>
</dbReference>
<organism evidence="2 3">
    <name type="scientific">Faecalibacter rhinopitheci</name>
    <dbReference type="NCBI Taxonomy" id="2779678"/>
    <lineage>
        <taxon>Bacteria</taxon>
        <taxon>Pseudomonadati</taxon>
        <taxon>Bacteroidota</taxon>
        <taxon>Flavobacteriia</taxon>
        <taxon>Flavobacteriales</taxon>
        <taxon>Weeksellaceae</taxon>
        <taxon>Faecalibacter</taxon>
    </lineage>
</organism>
<dbReference type="Pfam" id="PF13304">
    <property type="entry name" value="AAA_21"/>
    <property type="match status" value="1"/>
</dbReference>
<dbReference type="AlphaFoldDB" id="A0A8J7KE20"/>
<dbReference type="PANTHER" id="PTHR43581:SF4">
    <property type="entry name" value="ATP_GTP PHOSPHATASE"/>
    <property type="match status" value="1"/>
</dbReference>
<sequence>MKITHLEIKDKEYKNLNIDLKDNKSGIMAFIGNNGSGKSNLLESLSFIFKNLYTKKDKDIPFSFSISYVNSGSTNTITITKQKTTIKYYVNDIVVSDVYDKLPKQIVAIYSGEENRLWNNWYKPIYLDYVSNITSGKSTGIGIYNDFPKMLYINKFYWHISLLCLLLQIKYDEKDTFCLDILNIQTVHTVKFTFNKDNYKNYADSNVKQFIQTLDGKDEYTLEELNDIFDEKGYTIADAYKYLYIAFTPDKKKMVEDIVIKYNDDHLDIEHFSEGEKKMLLIKAALEFAGAEDSLFILDEPDAHIHLNNKIQIKKVFERYIDNRQVVLTTHSPTLTDTLEEDALYMLNQGKLVPQKKQEILENVSGDFWNKFQQNAFIASRKPIILLVEGKHDKEHINNAYSALKDEYQNLDFEIFKLNTETNIQPFLRGLYESEFDNSKLYIGLFDRENKILNDFKNPKNYSKIDGKSYYKILESDKPNSNYFVSTLPEIEDKRCDCSIEMMYEYSLWENAFQEAVSNTFGKTSNKSIKEYSEDVLNDAKNILANQSSTFKKEDFNHFRKLFNIVKEIDVYRKSLITKNSVKDVQPITQNDEVVKDEPIKNHLFKIYTKKRNTDIIGTYNQQEGKFTLKKGSKLALDTVASYGKEQAKKRKTELKKKATFKEDYYILNEDVEFMSASGSINFATGGNMNGWDDWLITETNKSLQSIRNIAN</sequence>
<comment type="caution">
    <text evidence="2">The sequence shown here is derived from an EMBL/GenBank/DDBJ whole genome shotgun (WGS) entry which is preliminary data.</text>
</comment>
<evidence type="ECO:0000313" key="2">
    <source>
        <dbReference type="EMBL" id="MBF0597991.1"/>
    </source>
</evidence>
<evidence type="ECO:0000259" key="1">
    <source>
        <dbReference type="Pfam" id="PF13304"/>
    </source>
</evidence>
<feature type="domain" description="ATPase AAA-type core" evidence="1">
    <location>
        <begin position="235"/>
        <end position="337"/>
    </location>
</feature>
<name>A0A8J7KE20_9FLAO</name>
<evidence type="ECO:0000313" key="3">
    <source>
        <dbReference type="Proteomes" id="UP000608754"/>
    </source>
</evidence>
<reference evidence="2" key="1">
    <citation type="submission" date="2020-10" db="EMBL/GenBank/DDBJ databases">
        <authorList>
            <person name="Lu T."/>
            <person name="Wang Q."/>
            <person name="Han X."/>
        </authorList>
    </citation>
    <scope>NUCLEOTIDE SEQUENCE</scope>
    <source>
        <strain evidence="2">WQ 117</strain>
    </source>
</reference>
<protein>
    <submittedName>
        <fullName evidence="2">DUF4357 domain-containing protein</fullName>
    </submittedName>
</protein>
<dbReference type="GO" id="GO:0005524">
    <property type="term" value="F:ATP binding"/>
    <property type="evidence" value="ECO:0007669"/>
    <property type="project" value="InterPro"/>
</dbReference>
<dbReference type="CDD" id="cd00267">
    <property type="entry name" value="ABC_ATPase"/>
    <property type="match status" value="1"/>
</dbReference>